<dbReference type="OrthoDB" id="7844074at2"/>
<name>A0A521CWX3_9RHOB</name>
<dbReference type="AlphaFoldDB" id="A0A521CWX3"/>
<reference evidence="1 2" key="1">
    <citation type="submission" date="2017-05" db="EMBL/GenBank/DDBJ databases">
        <authorList>
            <person name="Varghese N."/>
            <person name="Submissions S."/>
        </authorList>
    </citation>
    <scope>NUCLEOTIDE SEQUENCE [LARGE SCALE GENOMIC DNA]</scope>
    <source>
        <strain evidence="1 2">DSM 29506</strain>
    </source>
</reference>
<dbReference type="Proteomes" id="UP000316030">
    <property type="component" value="Unassembled WGS sequence"/>
</dbReference>
<protein>
    <submittedName>
        <fullName evidence="1">SnoaL-like polyketide cyclase</fullName>
    </submittedName>
</protein>
<evidence type="ECO:0000313" key="1">
    <source>
        <dbReference type="EMBL" id="SMO63946.1"/>
    </source>
</evidence>
<organism evidence="1 2">
    <name type="scientific">Thalassovita litoralis</name>
    <dbReference type="NCBI Taxonomy" id="1010611"/>
    <lineage>
        <taxon>Bacteria</taxon>
        <taxon>Pseudomonadati</taxon>
        <taxon>Pseudomonadota</taxon>
        <taxon>Alphaproteobacteria</taxon>
        <taxon>Rhodobacterales</taxon>
        <taxon>Roseobacteraceae</taxon>
        <taxon>Thalassovita</taxon>
    </lineage>
</organism>
<dbReference type="SUPFAM" id="SSF54427">
    <property type="entry name" value="NTF2-like"/>
    <property type="match status" value="1"/>
</dbReference>
<dbReference type="RefSeq" id="WP_142492959.1">
    <property type="nucleotide sequence ID" value="NZ_FXTO01000008.1"/>
</dbReference>
<dbReference type="Gene3D" id="3.10.450.50">
    <property type="match status" value="1"/>
</dbReference>
<keyword evidence="2" id="KW-1185">Reference proteome</keyword>
<evidence type="ECO:0000313" key="2">
    <source>
        <dbReference type="Proteomes" id="UP000316030"/>
    </source>
</evidence>
<dbReference type="EMBL" id="FXTO01000008">
    <property type="protein sequence ID" value="SMO63946.1"/>
    <property type="molecule type" value="Genomic_DNA"/>
</dbReference>
<dbReference type="InterPro" id="IPR032710">
    <property type="entry name" value="NTF2-like_dom_sf"/>
</dbReference>
<dbReference type="Pfam" id="PF07366">
    <property type="entry name" value="SnoaL"/>
    <property type="match status" value="1"/>
</dbReference>
<proteinExistence type="predicted"/>
<accession>A0A521CWX3</accession>
<dbReference type="InterPro" id="IPR009959">
    <property type="entry name" value="Cyclase_SnoaL-like"/>
</dbReference>
<gene>
    <name evidence="1" type="ORF">SAMN06265173_10829</name>
</gene>
<dbReference type="GO" id="GO:0030638">
    <property type="term" value="P:polyketide metabolic process"/>
    <property type="evidence" value="ECO:0007669"/>
    <property type="project" value="InterPro"/>
</dbReference>
<sequence>MANTDILREWYSRVWEQGDISAIDELFVPDTLAKGIVPDMELGVDELKFLVATIQEMITPPKVRIDKLVEQGDWVAGFMTLQAETLDARTPIEVGAMVFCRCRDGRIVEAYNSFDFVGFFEQLDLLPENTIALCMSGQRIG</sequence>